<dbReference type="EMBL" id="DF237495">
    <property type="protein sequence ID" value="GAQ89642.1"/>
    <property type="molecule type" value="Genomic_DNA"/>
</dbReference>
<feature type="region of interest" description="Disordered" evidence="1">
    <location>
        <begin position="1"/>
        <end position="37"/>
    </location>
</feature>
<dbReference type="Proteomes" id="UP000054558">
    <property type="component" value="Unassembled WGS sequence"/>
</dbReference>
<feature type="region of interest" description="Disordered" evidence="1">
    <location>
        <begin position="49"/>
        <end position="91"/>
    </location>
</feature>
<proteinExistence type="predicted"/>
<evidence type="ECO:0000313" key="2">
    <source>
        <dbReference type="EMBL" id="GAQ89642.1"/>
    </source>
</evidence>
<feature type="compositionally biased region" description="Basic and acidic residues" evidence="1">
    <location>
        <begin position="19"/>
        <end position="30"/>
    </location>
</feature>
<keyword evidence="3" id="KW-1185">Reference proteome</keyword>
<organism evidence="2 3">
    <name type="scientific">Klebsormidium nitens</name>
    <name type="common">Green alga</name>
    <name type="synonym">Ulothrix nitens</name>
    <dbReference type="NCBI Taxonomy" id="105231"/>
    <lineage>
        <taxon>Eukaryota</taxon>
        <taxon>Viridiplantae</taxon>
        <taxon>Streptophyta</taxon>
        <taxon>Klebsormidiophyceae</taxon>
        <taxon>Klebsormidiales</taxon>
        <taxon>Klebsormidiaceae</taxon>
        <taxon>Klebsormidium</taxon>
    </lineage>
</organism>
<dbReference type="AlphaFoldDB" id="A0A1Y1IHT3"/>
<evidence type="ECO:0000313" key="3">
    <source>
        <dbReference type="Proteomes" id="UP000054558"/>
    </source>
</evidence>
<reference evidence="2 3" key="1">
    <citation type="journal article" date="2014" name="Nat. Commun.">
        <title>Klebsormidium flaccidum genome reveals primary factors for plant terrestrial adaptation.</title>
        <authorList>
            <person name="Hori K."/>
            <person name="Maruyama F."/>
            <person name="Fujisawa T."/>
            <person name="Togashi T."/>
            <person name="Yamamoto N."/>
            <person name="Seo M."/>
            <person name="Sato S."/>
            <person name="Yamada T."/>
            <person name="Mori H."/>
            <person name="Tajima N."/>
            <person name="Moriyama T."/>
            <person name="Ikeuchi M."/>
            <person name="Watanabe M."/>
            <person name="Wada H."/>
            <person name="Kobayashi K."/>
            <person name="Saito M."/>
            <person name="Masuda T."/>
            <person name="Sasaki-Sekimoto Y."/>
            <person name="Mashiguchi K."/>
            <person name="Awai K."/>
            <person name="Shimojima M."/>
            <person name="Masuda S."/>
            <person name="Iwai M."/>
            <person name="Nobusawa T."/>
            <person name="Narise T."/>
            <person name="Kondo S."/>
            <person name="Saito H."/>
            <person name="Sato R."/>
            <person name="Murakawa M."/>
            <person name="Ihara Y."/>
            <person name="Oshima-Yamada Y."/>
            <person name="Ohtaka K."/>
            <person name="Satoh M."/>
            <person name="Sonobe K."/>
            <person name="Ishii M."/>
            <person name="Ohtani R."/>
            <person name="Kanamori-Sato M."/>
            <person name="Honoki R."/>
            <person name="Miyazaki D."/>
            <person name="Mochizuki H."/>
            <person name="Umetsu J."/>
            <person name="Higashi K."/>
            <person name="Shibata D."/>
            <person name="Kamiya Y."/>
            <person name="Sato N."/>
            <person name="Nakamura Y."/>
            <person name="Tabata S."/>
            <person name="Ida S."/>
            <person name="Kurokawa K."/>
            <person name="Ohta H."/>
        </authorList>
    </citation>
    <scope>NUCLEOTIDE SEQUENCE [LARGE SCALE GENOMIC DNA]</scope>
    <source>
        <strain evidence="2 3">NIES-2285</strain>
    </source>
</reference>
<gene>
    <name evidence="2" type="ORF">KFL_005460020</name>
</gene>
<name>A0A1Y1IHT3_KLENI</name>
<evidence type="ECO:0000256" key="1">
    <source>
        <dbReference type="SAM" id="MobiDB-lite"/>
    </source>
</evidence>
<feature type="compositionally biased region" description="Basic and acidic residues" evidence="1">
    <location>
        <begin position="71"/>
        <end position="80"/>
    </location>
</feature>
<protein>
    <submittedName>
        <fullName evidence="2">Uncharacterized protein</fullName>
    </submittedName>
</protein>
<feature type="compositionally biased region" description="Basic residues" evidence="1">
    <location>
        <begin position="49"/>
        <end position="58"/>
    </location>
</feature>
<sequence>MACSTFRPFFAQQPPSIQRRVELSSADKSHHGANSSLLPFAAALIGSKKKNAERRRGCRTSAAASGPSIPADRRNERDGSETASSSGRWEIPDSGELEYKWLIEGGEKGPVKASDNDEEEVEWEEYEEEVEIEEGQEYEKVVYREEEEEEAPPPYPFSMAETVHVGQFKLWPEQWPDIRELQEKVKKMFTADEAKHVIRLSDPLVRKRYPVTTNYDFDFRLAIMELFISLVREEHGFAICFLVPDGKKEPANNSEVGMSIAVRNVLEHPRTKQPYLEVMYQDHSFTKHLLDSGESTTEQVAEHYQMLMSECTPARQPEPKQILCSERMFARFRRLLQENEVLIGELTKWQEARRTDDWRPSFIQCFENVDFDKHQGLAENLRNQGLKPVKVGRDWYVTPLVPGDEGYDPKKAAKIAEEGPPGQGYKDWIGVDVEKVGPLEGVGMGKGPSVETYEMPGDLREIKKSMEDMDKETEESLRTAQVFAKKYGLPLNEAIEALAQLEEMEAMAEDDESR</sequence>
<accession>A0A1Y1IHT3</accession>